<feature type="transmembrane region" description="Helical" evidence="8">
    <location>
        <begin position="125"/>
        <end position="142"/>
    </location>
</feature>
<sequence length="557" mass="63328">MTKNMSTSYTFAQNESISPRQLYRLYVFNLLGVGTLVLPNNLAKLGKYAFISIALGVFMAWLFMWIVSEVRERRKTIYDRSIDKTKCAKMLIYDLIISIYELSQAAFLAWIFVKLIRDSLIPDESFTVVLLVIMAVCAYALSGGVECRARVYEVVFFFVLIPLAAMLLFAISDVRLDYLMIKDRVGVDFGIADIFAGAYYVFAASISVFNILFVRERTASQIRGSVSKAIFTYAGILFLLYAVLLGNFGKYSLSEIEFPAVVLMSDVQIKGSFFKRADALMLSVWFFTLFSVLNMSLYYAVLRCENFAENTGKIIFTFNKNRHSCSNKQSGSDRQKSHDKEKSTMRSWCIIFVIAVTVTLAYILESGDEIVKKYLGFLLCIAIPVIVVLTIGLMLTGCSAVELEERCFPTLAAVDIVDVVSHRDVSANENSGYIEFYYNMDKSYEPEYADDIKTAVDSFEDRLSQKADTNHLKVILIGKTLRKDKAAYSDFMEYCKTSKKFPRNTYVCIADDINDIFDNMGDYYEQKINKENHEDGEPIITLGTLLDDYTNEIHETR</sequence>
<keyword evidence="5 8" id="KW-0812">Transmembrane</keyword>
<feature type="transmembrane region" description="Helical" evidence="8">
    <location>
        <begin position="154"/>
        <end position="171"/>
    </location>
</feature>
<feature type="transmembrane region" description="Helical" evidence="8">
    <location>
        <begin position="345"/>
        <end position="364"/>
    </location>
</feature>
<reference evidence="12" key="1">
    <citation type="submission" date="2015-05" db="EMBL/GenBank/DDBJ databases">
        <authorList>
            <consortium name="Pathogen Informatics"/>
        </authorList>
    </citation>
    <scope>NUCLEOTIDE SEQUENCE [LARGE SCALE GENOMIC DNA]</scope>
    <source>
        <strain evidence="11 13">2789STDY5834968</strain>
        <strain evidence="12">T1-815</strain>
    </source>
</reference>
<feature type="transmembrane region" description="Helical" evidence="8">
    <location>
        <begin position="191"/>
        <end position="214"/>
    </location>
</feature>
<dbReference type="Pfam" id="PF03845">
    <property type="entry name" value="Spore_permease"/>
    <property type="match status" value="1"/>
</dbReference>
<dbReference type="Proteomes" id="UP000095673">
    <property type="component" value="Unassembled WGS sequence"/>
</dbReference>
<reference evidence="10" key="2">
    <citation type="submission" date="2015-05" db="EMBL/GenBank/DDBJ databases">
        <authorList>
            <person name="Wang D.B."/>
            <person name="Wang M."/>
        </authorList>
    </citation>
    <scope>NUCLEOTIDE SEQUENCE [LARGE SCALE GENOMIC DNA]</scope>
    <source>
        <strain evidence="10">T1-815</strain>
    </source>
</reference>
<evidence type="ECO:0000256" key="8">
    <source>
        <dbReference type="SAM" id="Phobius"/>
    </source>
</evidence>
<feature type="transmembrane region" description="Helical" evidence="8">
    <location>
        <begin position="280"/>
        <end position="301"/>
    </location>
</feature>
<protein>
    <submittedName>
        <fullName evidence="11">Spore germination protein YndE</fullName>
    </submittedName>
    <submittedName>
        <fullName evidence="10">Spore germination protein-like protein YndE</fullName>
    </submittedName>
</protein>
<dbReference type="GO" id="GO:0016020">
    <property type="term" value="C:membrane"/>
    <property type="evidence" value="ECO:0007669"/>
    <property type="project" value="UniProtKB-SubCell"/>
</dbReference>
<dbReference type="EMBL" id="CYXM01000006">
    <property type="protein sequence ID" value="CUN00206.1"/>
    <property type="molecule type" value="Genomic_DNA"/>
</dbReference>
<dbReference type="PANTHER" id="PTHR34975">
    <property type="entry name" value="SPORE GERMINATION PROTEIN A2"/>
    <property type="match status" value="1"/>
</dbReference>
<evidence type="ECO:0000256" key="5">
    <source>
        <dbReference type="ARBA" id="ARBA00022692"/>
    </source>
</evidence>
<name>A0A0M6WGI5_9FIRM</name>
<evidence type="ECO:0000259" key="9">
    <source>
        <dbReference type="Pfam" id="PF25198"/>
    </source>
</evidence>
<evidence type="ECO:0000313" key="10">
    <source>
        <dbReference type="EMBL" id="CRL34329.1"/>
    </source>
</evidence>
<feature type="domain" description="Spore germination protein N-terminal" evidence="9">
    <location>
        <begin position="402"/>
        <end position="552"/>
    </location>
</feature>
<feature type="transmembrane region" description="Helical" evidence="8">
    <location>
        <begin position="376"/>
        <end position="396"/>
    </location>
</feature>
<evidence type="ECO:0000313" key="12">
    <source>
        <dbReference type="Proteomes" id="UP000049472"/>
    </source>
</evidence>
<gene>
    <name evidence="11" type="primary">yndE</name>
    <name evidence="11" type="ORF">ERS852580_01521</name>
    <name evidence="10" type="ORF">T1815_08131</name>
</gene>
<evidence type="ECO:0000256" key="4">
    <source>
        <dbReference type="ARBA" id="ARBA00022544"/>
    </source>
</evidence>
<dbReference type="Pfam" id="PF25198">
    <property type="entry name" value="Spore_GerAC_N"/>
    <property type="match status" value="1"/>
</dbReference>
<dbReference type="EMBL" id="CVRQ01000010">
    <property type="protein sequence ID" value="CRL34329.1"/>
    <property type="molecule type" value="Genomic_DNA"/>
</dbReference>
<keyword evidence="12" id="KW-1185">Reference proteome</keyword>
<keyword evidence="4" id="KW-0309">Germination</keyword>
<feature type="transmembrane region" description="Helical" evidence="8">
    <location>
        <begin position="48"/>
        <end position="70"/>
    </location>
</feature>
<dbReference type="AlphaFoldDB" id="A0A0M6WGI5"/>
<evidence type="ECO:0000256" key="7">
    <source>
        <dbReference type="ARBA" id="ARBA00023136"/>
    </source>
</evidence>
<evidence type="ECO:0000256" key="3">
    <source>
        <dbReference type="ARBA" id="ARBA00022448"/>
    </source>
</evidence>
<evidence type="ECO:0000313" key="13">
    <source>
        <dbReference type="Proteomes" id="UP000095673"/>
    </source>
</evidence>
<dbReference type="Proteomes" id="UP000049472">
    <property type="component" value="Unassembled WGS sequence"/>
</dbReference>
<feature type="transmembrane region" description="Helical" evidence="8">
    <location>
        <begin position="226"/>
        <end position="244"/>
    </location>
</feature>
<dbReference type="GO" id="GO:0009847">
    <property type="term" value="P:spore germination"/>
    <property type="evidence" value="ECO:0007669"/>
    <property type="project" value="InterPro"/>
</dbReference>
<dbReference type="OrthoDB" id="1771654at2"/>
<evidence type="ECO:0000256" key="2">
    <source>
        <dbReference type="ARBA" id="ARBA00007998"/>
    </source>
</evidence>
<dbReference type="PANTHER" id="PTHR34975:SF2">
    <property type="entry name" value="SPORE GERMINATION PROTEIN A2"/>
    <property type="match status" value="1"/>
</dbReference>
<feature type="transmembrane region" description="Helical" evidence="8">
    <location>
        <begin position="91"/>
        <end position="113"/>
    </location>
</feature>
<comment type="similarity">
    <text evidence="2">Belongs to the amino acid-polyamine-organocation (APC) superfamily. Spore germination protein (SGP) (TC 2.A.3.9) family.</text>
</comment>
<evidence type="ECO:0000256" key="1">
    <source>
        <dbReference type="ARBA" id="ARBA00004141"/>
    </source>
</evidence>
<feature type="transmembrane region" description="Helical" evidence="8">
    <location>
        <begin position="21"/>
        <end position="42"/>
    </location>
</feature>
<evidence type="ECO:0000256" key="6">
    <source>
        <dbReference type="ARBA" id="ARBA00022989"/>
    </source>
</evidence>
<keyword evidence="3" id="KW-0813">Transport</keyword>
<dbReference type="RefSeq" id="WP_055061222.1">
    <property type="nucleotide sequence ID" value="NZ_CVRQ01000010.1"/>
</dbReference>
<keyword evidence="6 8" id="KW-1133">Transmembrane helix</keyword>
<dbReference type="InterPro" id="IPR057336">
    <property type="entry name" value="GerAC_N"/>
</dbReference>
<proteinExistence type="inferred from homology"/>
<organism evidence="10 12">
    <name type="scientific">Agathobacter rectalis</name>
    <dbReference type="NCBI Taxonomy" id="39491"/>
    <lineage>
        <taxon>Bacteria</taxon>
        <taxon>Bacillati</taxon>
        <taxon>Bacillota</taxon>
        <taxon>Clostridia</taxon>
        <taxon>Lachnospirales</taxon>
        <taxon>Lachnospiraceae</taxon>
        <taxon>Agathobacter</taxon>
    </lineage>
</organism>
<evidence type="ECO:0000313" key="11">
    <source>
        <dbReference type="EMBL" id="CUN00206.1"/>
    </source>
</evidence>
<dbReference type="InterPro" id="IPR004761">
    <property type="entry name" value="Spore_GerAB"/>
</dbReference>
<comment type="subcellular location">
    <subcellularLocation>
        <location evidence="1">Membrane</location>
        <topology evidence="1">Multi-pass membrane protein</topology>
    </subcellularLocation>
</comment>
<keyword evidence="7 8" id="KW-0472">Membrane</keyword>
<accession>A0A0M6WGI5</accession>